<dbReference type="GO" id="GO:0006282">
    <property type="term" value="P:regulation of DNA repair"/>
    <property type="evidence" value="ECO:0007669"/>
    <property type="project" value="TreeGrafter"/>
</dbReference>
<dbReference type="GO" id="GO:0031934">
    <property type="term" value="C:mating-type region heterochromatin"/>
    <property type="evidence" value="ECO:0007669"/>
    <property type="project" value="TreeGrafter"/>
</dbReference>
<evidence type="ECO:0000256" key="4">
    <source>
        <dbReference type="PROSITE-ProRule" id="PRU00236"/>
    </source>
</evidence>
<organism evidence="7 8">
    <name type="scientific">Meristemomyces frigidus</name>
    <dbReference type="NCBI Taxonomy" id="1508187"/>
    <lineage>
        <taxon>Eukaryota</taxon>
        <taxon>Fungi</taxon>
        <taxon>Dikarya</taxon>
        <taxon>Ascomycota</taxon>
        <taxon>Pezizomycotina</taxon>
        <taxon>Dothideomycetes</taxon>
        <taxon>Dothideomycetidae</taxon>
        <taxon>Mycosphaerellales</taxon>
        <taxon>Teratosphaeriaceae</taxon>
        <taxon>Meristemomyces</taxon>
    </lineage>
</organism>
<dbReference type="AlphaFoldDB" id="A0AAN7T9G5"/>
<dbReference type="PANTHER" id="PTHR11085:SF15">
    <property type="entry name" value="NAD-DEPENDENT HISTONE DEACETYLASE HST4"/>
    <property type="match status" value="1"/>
</dbReference>
<dbReference type="InterPro" id="IPR029035">
    <property type="entry name" value="DHS-like_NAD/FAD-binding_dom"/>
</dbReference>
<evidence type="ECO:0000256" key="3">
    <source>
        <dbReference type="ARBA" id="ARBA00023027"/>
    </source>
</evidence>
<evidence type="ECO:0000259" key="6">
    <source>
        <dbReference type="PROSITE" id="PS50305"/>
    </source>
</evidence>
<dbReference type="EMBL" id="JAVRRL010000121">
    <property type="protein sequence ID" value="KAK5107436.1"/>
    <property type="molecule type" value="Genomic_DNA"/>
</dbReference>
<dbReference type="GO" id="GO:0000122">
    <property type="term" value="P:negative regulation of transcription by RNA polymerase II"/>
    <property type="evidence" value="ECO:0007669"/>
    <property type="project" value="TreeGrafter"/>
</dbReference>
<reference evidence="7" key="1">
    <citation type="submission" date="2023-08" db="EMBL/GenBank/DDBJ databases">
        <title>Black Yeasts Isolated from many extreme environments.</title>
        <authorList>
            <person name="Coleine C."/>
            <person name="Stajich J.E."/>
            <person name="Selbmann L."/>
        </authorList>
    </citation>
    <scope>NUCLEOTIDE SEQUENCE</scope>
    <source>
        <strain evidence="7">CCFEE 5401</strain>
    </source>
</reference>
<evidence type="ECO:0000256" key="5">
    <source>
        <dbReference type="SAM" id="MobiDB-lite"/>
    </source>
</evidence>
<comment type="caution">
    <text evidence="4">Lacks conserved residue(s) required for the propagation of feature annotation.</text>
</comment>
<dbReference type="InterPro" id="IPR050134">
    <property type="entry name" value="NAD-dep_sirtuin_deacylases"/>
</dbReference>
<dbReference type="GO" id="GO:1990414">
    <property type="term" value="P:replication-born double-strand break repair via sister chromatid exchange"/>
    <property type="evidence" value="ECO:0007669"/>
    <property type="project" value="TreeGrafter"/>
</dbReference>
<dbReference type="Proteomes" id="UP001310890">
    <property type="component" value="Unassembled WGS sequence"/>
</dbReference>
<proteinExistence type="inferred from homology"/>
<dbReference type="PANTHER" id="PTHR11085">
    <property type="entry name" value="NAD-DEPENDENT PROTEIN DEACYLASE SIRTUIN-5, MITOCHONDRIAL-RELATED"/>
    <property type="match status" value="1"/>
</dbReference>
<evidence type="ECO:0000256" key="2">
    <source>
        <dbReference type="ARBA" id="ARBA00022679"/>
    </source>
</evidence>
<dbReference type="GO" id="GO:0017136">
    <property type="term" value="F:histone deacetylase activity, NAD-dependent"/>
    <property type="evidence" value="ECO:0007669"/>
    <property type="project" value="TreeGrafter"/>
</dbReference>
<dbReference type="Gene3D" id="3.30.1600.10">
    <property type="entry name" value="SIR2/SIRT2 'Small Domain"/>
    <property type="match status" value="1"/>
</dbReference>
<dbReference type="SUPFAM" id="SSF52467">
    <property type="entry name" value="DHS-like NAD/FAD-binding domain"/>
    <property type="match status" value="1"/>
</dbReference>
<evidence type="ECO:0000256" key="1">
    <source>
        <dbReference type="ARBA" id="ARBA00006924"/>
    </source>
</evidence>
<dbReference type="InterPro" id="IPR026590">
    <property type="entry name" value="Ssirtuin_cat_dom"/>
</dbReference>
<feature type="domain" description="Deacetylase sirtuin-type" evidence="6">
    <location>
        <begin position="39"/>
        <end position="300"/>
    </location>
</feature>
<dbReference type="PROSITE" id="PS50305">
    <property type="entry name" value="SIRTUIN"/>
    <property type="match status" value="1"/>
</dbReference>
<dbReference type="GO" id="GO:0070403">
    <property type="term" value="F:NAD+ binding"/>
    <property type="evidence" value="ECO:0007669"/>
    <property type="project" value="InterPro"/>
</dbReference>
<feature type="region of interest" description="Disordered" evidence="5">
    <location>
        <begin position="1"/>
        <end position="20"/>
    </location>
</feature>
<dbReference type="Pfam" id="PF02146">
    <property type="entry name" value="SIR2"/>
    <property type="match status" value="1"/>
</dbReference>
<dbReference type="Gene3D" id="3.40.50.1220">
    <property type="entry name" value="TPP-binding domain"/>
    <property type="match status" value="1"/>
</dbReference>
<accession>A0AAN7T9G5</accession>
<gene>
    <name evidence="7" type="ORF">LTR62_001267</name>
</gene>
<evidence type="ECO:0000313" key="7">
    <source>
        <dbReference type="EMBL" id="KAK5107436.1"/>
    </source>
</evidence>
<dbReference type="InterPro" id="IPR026591">
    <property type="entry name" value="Sirtuin_cat_small_dom_sf"/>
</dbReference>
<name>A0AAN7T9G5_9PEZI</name>
<protein>
    <recommendedName>
        <fullName evidence="6">Deacetylase sirtuin-type domain-containing protein</fullName>
    </recommendedName>
</protein>
<dbReference type="InterPro" id="IPR003000">
    <property type="entry name" value="Sirtuin"/>
</dbReference>
<keyword evidence="3" id="KW-0520">NAD</keyword>
<dbReference type="GO" id="GO:0005634">
    <property type="term" value="C:nucleus"/>
    <property type="evidence" value="ECO:0007669"/>
    <property type="project" value="TreeGrafter"/>
</dbReference>
<comment type="caution">
    <text evidence="7">The sequence shown here is derived from an EMBL/GenBank/DDBJ whole genome shotgun (WGS) entry which is preliminary data.</text>
</comment>
<sequence>MSDAKTRIAKRRPRPKHVPVQQRDFRVCLRSNPCLQSPPSGLRNDIEHGLQFLRQSQRILVLSGAGISISAGMPPLKGRDGLAEYLSEDLLYKTDRPRWYEKMRELSVAASKAQPTPFHEILVSLGARLHQHVTQNIDGLDVKEPGMEPKTFALHGRLQNLRCIKNPGHTSNWSEAQPGEVCESCATEPDMRNPARQVRRNSHMRPNITLHRESVPEGTSERLGQLLQDDWDLLVIAGTSLKIGSCYDFARKLSNKIQAAGGCVIRIDPKAATKRVGQIVNIDLLLPADAVARRYSSMPS</sequence>
<comment type="similarity">
    <text evidence="1">Belongs to the sirtuin family. Class I subfamily.</text>
</comment>
<evidence type="ECO:0000313" key="8">
    <source>
        <dbReference type="Proteomes" id="UP001310890"/>
    </source>
</evidence>
<dbReference type="GO" id="GO:0031508">
    <property type="term" value="P:pericentric heterochromatin formation"/>
    <property type="evidence" value="ECO:0007669"/>
    <property type="project" value="TreeGrafter"/>
</dbReference>
<keyword evidence="2" id="KW-0808">Transferase</keyword>
<feature type="compositionally biased region" description="Basic residues" evidence="5">
    <location>
        <begin position="7"/>
        <end position="17"/>
    </location>
</feature>